<accession>A0A450UZM5</accession>
<dbReference type="EMBL" id="CAADFG010000106">
    <property type="protein sequence ID" value="VFJ96567.1"/>
    <property type="molecule type" value="Genomic_DNA"/>
</dbReference>
<evidence type="ECO:0000313" key="2">
    <source>
        <dbReference type="EMBL" id="VFJ97981.1"/>
    </source>
</evidence>
<proteinExistence type="predicted"/>
<gene>
    <name evidence="1" type="ORF">BECKH772A_GA0070896_101066</name>
    <name evidence="2" type="ORF">BECKH772B_GA0070898_101235</name>
    <name evidence="3" type="ORF">BECKH772C_GA0070978_101145</name>
</gene>
<dbReference type="EMBL" id="CAADFI010000123">
    <property type="protein sequence ID" value="VFJ97981.1"/>
    <property type="molecule type" value="Genomic_DNA"/>
</dbReference>
<organism evidence="2">
    <name type="scientific">Candidatus Kentrum eta</name>
    <dbReference type="NCBI Taxonomy" id="2126337"/>
    <lineage>
        <taxon>Bacteria</taxon>
        <taxon>Pseudomonadati</taxon>
        <taxon>Pseudomonadota</taxon>
        <taxon>Gammaproteobacteria</taxon>
        <taxon>Candidatus Kentrum</taxon>
    </lineage>
</organism>
<dbReference type="AlphaFoldDB" id="A0A450UZM5"/>
<protein>
    <recommendedName>
        <fullName evidence="4">DUF1640 domain-containing protein</fullName>
    </recommendedName>
</protein>
<sequence length="100" mass="10795">MTAIPFDGLTFVQTLKEGGFDEAQAKSLAKVFKEAQHEADVATKADVGRLEHAVKADIARLEQLIAQTAAETRAEIIKWVSGIALAQVFLLSGILAKLIF</sequence>
<name>A0A450UZM5_9GAMM</name>
<evidence type="ECO:0000313" key="3">
    <source>
        <dbReference type="EMBL" id="VFK03120.1"/>
    </source>
</evidence>
<evidence type="ECO:0000313" key="1">
    <source>
        <dbReference type="EMBL" id="VFJ96567.1"/>
    </source>
</evidence>
<evidence type="ECO:0008006" key="4">
    <source>
        <dbReference type="Google" id="ProtNLM"/>
    </source>
</evidence>
<dbReference type="EMBL" id="CAADFJ010000114">
    <property type="protein sequence ID" value="VFK03120.1"/>
    <property type="molecule type" value="Genomic_DNA"/>
</dbReference>
<reference evidence="2" key="1">
    <citation type="submission" date="2019-02" db="EMBL/GenBank/DDBJ databases">
        <authorList>
            <person name="Gruber-Vodicka R. H."/>
            <person name="Seah K. B. B."/>
        </authorList>
    </citation>
    <scope>NUCLEOTIDE SEQUENCE</scope>
    <source>
        <strain evidence="3">BECK_SA2B12</strain>
        <strain evidence="1">BECK_SA2B15</strain>
        <strain evidence="2">BECK_SA2B20</strain>
    </source>
</reference>